<gene>
    <name evidence="2" type="ORF">E2C01_021141</name>
</gene>
<dbReference type="Proteomes" id="UP000324222">
    <property type="component" value="Unassembled WGS sequence"/>
</dbReference>
<evidence type="ECO:0000313" key="3">
    <source>
        <dbReference type="Proteomes" id="UP000324222"/>
    </source>
</evidence>
<protein>
    <submittedName>
        <fullName evidence="2">Uncharacterized protein</fullName>
    </submittedName>
</protein>
<feature type="compositionally biased region" description="Basic and acidic residues" evidence="1">
    <location>
        <begin position="111"/>
        <end position="123"/>
    </location>
</feature>
<sequence>MNLFILRPLTLNLKHADRCVVSLASSSFDVDRDDLLVTLDVCGRRRGAVWLCKETGARRFTCWYSLPQRLLSRILAFLRPTQGGARLSLHNLASHTCLYSSRATHATRRASRTDKTPRQEVRL</sequence>
<dbReference type="AlphaFoldDB" id="A0A5B7E3F0"/>
<evidence type="ECO:0000256" key="1">
    <source>
        <dbReference type="SAM" id="MobiDB-lite"/>
    </source>
</evidence>
<dbReference type="EMBL" id="VSRR010001829">
    <property type="protein sequence ID" value="MPC27949.1"/>
    <property type="molecule type" value="Genomic_DNA"/>
</dbReference>
<proteinExistence type="predicted"/>
<feature type="region of interest" description="Disordered" evidence="1">
    <location>
        <begin position="104"/>
        <end position="123"/>
    </location>
</feature>
<keyword evidence="3" id="KW-1185">Reference proteome</keyword>
<reference evidence="2 3" key="1">
    <citation type="submission" date="2019-05" db="EMBL/GenBank/DDBJ databases">
        <title>Another draft genome of Portunus trituberculatus and its Hox gene families provides insights of decapod evolution.</title>
        <authorList>
            <person name="Jeong J.-H."/>
            <person name="Song I."/>
            <person name="Kim S."/>
            <person name="Choi T."/>
            <person name="Kim D."/>
            <person name="Ryu S."/>
            <person name="Kim W."/>
        </authorList>
    </citation>
    <scope>NUCLEOTIDE SEQUENCE [LARGE SCALE GENOMIC DNA]</scope>
    <source>
        <tissue evidence="2">Muscle</tissue>
    </source>
</reference>
<comment type="caution">
    <text evidence="2">The sequence shown here is derived from an EMBL/GenBank/DDBJ whole genome shotgun (WGS) entry which is preliminary data.</text>
</comment>
<evidence type="ECO:0000313" key="2">
    <source>
        <dbReference type="EMBL" id="MPC27949.1"/>
    </source>
</evidence>
<organism evidence="2 3">
    <name type="scientific">Portunus trituberculatus</name>
    <name type="common">Swimming crab</name>
    <name type="synonym">Neptunus trituberculatus</name>
    <dbReference type="NCBI Taxonomy" id="210409"/>
    <lineage>
        <taxon>Eukaryota</taxon>
        <taxon>Metazoa</taxon>
        <taxon>Ecdysozoa</taxon>
        <taxon>Arthropoda</taxon>
        <taxon>Crustacea</taxon>
        <taxon>Multicrustacea</taxon>
        <taxon>Malacostraca</taxon>
        <taxon>Eumalacostraca</taxon>
        <taxon>Eucarida</taxon>
        <taxon>Decapoda</taxon>
        <taxon>Pleocyemata</taxon>
        <taxon>Brachyura</taxon>
        <taxon>Eubrachyura</taxon>
        <taxon>Portunoidea</taxon>
        <taxon>Portunidae</taxon>
        <taxon>Portuninae</taxon>
        <taxon>Portunus</taxon>
    </lineage>
</organism>
<name>A0A5B7E3F0_PORTR</name>
<accession>A0A5B7E3F0</accession>